<dbReference type="CDD" id="cd06170">
    <property type="entry name" value="LuxR_C_like"/>
    <property type="match status" value="1"/>
</dbReference>
<protein>
    <submittedName>
        <fullName evidence="5">Transcriptional regulator</fullName>
    </submittedName>
</protein>
<evidence type="ECO:0000256" key="1">
    <source>
        <dbReference type="ARBA" id="ARBA00023015"/>
    </source>
</evidence>
<dbReference type="InterPro" id="IPR027417">
    <property type="entry name" value="P-loop_NTPase"/>
</dbReference>
<evidence type="ECO:0000313" key="6">
    <source>
        <dbReference type="Proteomes" id="UP000471190"/>
    </source>
</evidence>
<dbReference type="InterPro" id="IPR011990">
    <property type="entry name" value="TPR-like_helical_dom_sf"/>
</dbReference>
<organism evidence="5 6">
    <name type="scientific">Rhizobium tropici</name>
    <dbReference type="NCBI Taxonomy" id="398"/>
    <lineage>
        <taxon>Bacteria</taxon>
        <taxon>Pseudomonadati</taxon>
        <taxon>Pseudomonadota</taxon>
        <taxon>Alphaproteobacteria</taxon>
        <taxon>Hyphomicrobiales</taxon>
        <taxon>Rhizobiaceae</taxon>
        <taxon>Rhizobium/Agrobacterium group</taxon>
        <taxon>Rhizobium</taxon>
    </lineage>
</organism>
<name>A0A6P1CBZ8_RHITR</name>
<dbReference type="SUPFAM" id="SSF48452">
    <property type="entry name" value="TPR-like"/>
    <property type="match status" value="1"/>
</dbReference>
<proteinExistence type="predicted"/>
<sequence>MSGQNRFAPPSSGQQTIKRSDLLRQLRRAGLRRLTTIVAPAGYGKTSLAVQWYELLKADGVKLCWVSLDAEHTNQEAFLLALIDALQTLLHEDGADAGNLPAAALLSVLATRLRKIEGPLVVFLDDYHFAQTDATEALMAKILADLSLEHVKLVLVSRSPPRFPLSALRLRGEFKQFGVTELGFSDAEAGELFAGKGTHLTEEQIGSFNRRTEGWAVALQMVSLLVSESDESDSILASFDGGDTDMGSYLSEQVFEHLPEDIRQFLIDTAALPAFNHSLLEAVLESRERADLCESLAEYALPVTLLAGPGNWMRFHPVFNEFLKKTAGRRGVDANRALNRAAHWFEARGDIDRAVHHALSAGDANLAARIVETAGGWRRVYATTRGGATLFQALSGHASEIDLARFPLATLGLSIFNAKAAQLAAANHYLAIADRVAAGDPILAKDVRVVRILLALYTDHWASAADLSALEDDLRQPDGMELIHRALALNMLSYNFLIRSELDRALHYGHLAIRAFRDGGADFGAMHLYTHIGQAFFLSGDCASALSAYEELICEAQTNIGPGSDLDAVGQVLKAEVLSMRGEAEAAAEMLEWALPHLELHDTWFDLLAAGFMAEQRVLRMRGDLLAAHAAMDRIRATARRRSFDRLTRLIDGERAMLLMASGDLDHAIRHAEANGFGMQAVASDRANALAIHLRGATPAIFWTRTHLALGDKAKAREIFNQFMMRQTQRPHVPRAIELALIEIEILLAEGQSEPAAARLSDLVLTTPLADYRNLLRFGHPAALSELRALAKHPTVAAITRQRLQSLFTDADVSEEPAVGSEDGSVFTGRERTVLELLSSGLSNKEIGRMLALSDNTIKFHLRNIFAKLNVSTRTAAVTAARQKGMLDR</sequence>
<dbReference type="AlphaFoldDB" id="A0A6P1CBZ8"/>
<dbReference type="Pfam" id="PF00196">
    <property type="entry name" value="GerE"/>
    <property type="match status" value="1"/>
</dbReference>
<feature type="domain" description="HTH luxR-type" evidence="4">
    <location>
        <begin position="820"/>
        <end position="885"/>
    </location>
</feature>
<dbReference type="Proteomes" id="UP000471190">
    <property type="component" value="Unassembled WGS sequence"/>
</dbReference>
<dbReference type="PANTHER" id="PTHR44688:SF16">
    <property type="entry name" value="DNA-BINDING TRANSCRIPTIONAL ACTIVATOR DEVR_DOSR"/>
    <property type="match status" value="1"/>
</dbReference>
<keyword evidence="1" id="KW-0805">Transcription regulation</keyword>
<dbReference type="PROSITE" id="PS50043">
    <property type="entry name" value="HTH_LUXR_2"/>
    <property type="match status" value="1"/>
</dbReference>
<dbReference type="GO" id="GO:0006355">
    <property type="term" value="P:regulation of DNA-templated transcription"/>
    <property type="evidence" value="ECO:0007669"/>
    <property type="project" value="InterPro"/>
</dbReference>
<accession>A0A6P1CBZ8</accession>
<evidence type="ECO:0000259" key="4">
    <source>
        <dbReference type="PROSITE" id="PS50043"/>
    </source>
</evidence>
<evidence type="ECO:0000256" key="2">
    <source>
        <dbReference type="ARBA" id="ARBA00023125"/>
    </source>
</evidence>
<keyword evidence="2" id="KW-0238">DNA-binding</keyword>
<dbReference type="GO" id="GO:0003677">
    <property type="term" value="F:DNA binding"/>
    <property type="evidence" value="ECO:0007669"/>
    <property type="project" value="UniProtKB-KW"/>
</dbReference>
<reference evidence="5 6" key="1">
    <citation type="submission" date="2020-02" db="EMBL/GenBank/DDBJ databases">
        <title>Draft genome sequence of Rhizobium tropici.</title>
        <authorList>
            <person name="Khayi S."/>
            <person name="Jemo M."/>
        </authorList>
    </citation>
    <scope>NUCLEOTIDE SEQUENCE [LARGE SCALE GENOMIC DNA]</scope>
    <source>
        <strain evidence="5 6">A12</strain>
    </source>
</reference>
<dbReference type="Gene3D" id="1.25.40.10">
    <property type="entry name" value="Tetratricopeptide repeat domain"/>
    <property type="match status" value="1"/>
</dbReference>
<dbReference type="PANTHER" id="PTHR44688">
    <property type="entry name" value="DNA-BINDING TRANSCRIPTIONAL ACTIVATOR DEVR_DOSR"/>
    <property type="match status" value="1"/>
</dbReference>
<dbReference type="EMBL" id="JAADZA010000047">
    <property type="protein sequence ID" value="NEV14588.1"/>
    <property type="molecule type" value="Genomic_DNA"/>
</dbReference>
<gene>
    <name evidence="5" type="ORF">GXW80_26775</name>
</gene>
<dbReference type="PROSITE" id="PS00622">
    <property type="entry name" value="HTH_LUXR_1"/>
    <property type="match status" value="1"/>
</dbReference>
<dbReference type="Pfam" id="PF25873">
    <property type="entry name" value="WHD_MalT"/>
    <property type="match status" value="1"/>
</dbReference>
<comment type="caution">
    <text evidence="5">The sequence shown here is derived from an EMBL/GenBank/DDBJ whole genome shotgun (WGS) entry which is preliminary data.</text>
</comment>
<evidence type="ECO:0000256" key="3">
    <source>
        <dbReference type="ARBA" id="ARBA00023163"/>
    </source>
</evidence>
<dbReference type="InterPro" id="IPR016032">
    <property type="entry name" value="Sig_transdc_resp-reg_C-effctor"/>
</dbReference>
<dbReference type="PRINTS" id="PR00038">
    <property type="entry name" value="HTHLUXR"/>
</dbReference>
<dbReference type="Gene3D" id="3.40.50.300">
    <property type="entry name" value="P-loop containing nucleotide triphosphate hydrolases"/>
    <property type="match status" value="1"/>
</dbReference>
<dbReference type="SMART" id="SM00421">
    <property type="entry name" value="HTH_LUXR"/>
    <property type="match status" value="1"/>
</dbReference>
<evidence type="ECO:0000313" key="5">
    <source>
        <dbReference type="EMBL" id="NEV14588.1"/>
    </source>
</evidence>
<dbReference type="SUPFAM" id="SSF46894">
    <property type="entry name" value="C-terminal effector domain of the bipartite response regulators"/>
    <property type="match status" value="1"/>
</dbReference>
<dbReference type="InterPro" id="IPR000792">
    <property type="entry name" value="Tscrpt_reg_LuxR_C"/>
</dbReference>
<keyword evidence="3" id="KW-0804">Transcription</keyword>
<dbReference type="Gene3D" id="1.10.10.10">
    <property type="entry name" value="Winged helix-like DNA-binding domain superfamily/Winged helix DNA-binding domain"/>
    <property type="match status" value="1"/>
</dbReference>
<dbReference type="InterPro" id="IPR036388">
    <property type="entry name" value="WH-like_DNA-bd_sf"/>
</dbReference>
<dbReference type="SUPFAM" id="SSF52540">
    <property type="entry name" value="P-loop containing nucleoside triphosphate hydrolases"/>
    <property type="match status" value="1"/>
</dbReference>
<dbReference type="InterPro" id="IPR059106">
    <property type="entry name" value="WHD_MalT"/>
</dbReference>